<dbReference type="STRING" id="933084.A0A067QD00"/>
<evidence type="ECO:0000313" key="2">
    <source>
        <dbReference type="EMBL" id="KDQ60451.1"/>
    </source>
</evidence>
<dbReference type="InParanoid" id="A0A067QD00"/>
<dbReference type="EMBL" id="KL197714">
    <property type="protein sequence ID" value="KDQ60451.1"/>
    <property type="molecule type" value="Genomic_DNA"/>
</dbReference>
<dbReference type="CDD" id="cd18186">
    <property type="entry name" value="BTB_POZ_ZBTB_KLHL-like"/>
    <property type="match status" value="1"/>
</dbReference>
<accession>A0A067QD00</accession>
<name>A0A067QD00_9AGAM</name>
<dbReference type="OrthoDB" id="3164835at2759"/>
<dbReference type="InterPro" id="IPR000210">
    <property type="entry name" value="BTB/POZ_dom"/>
</dbReference>
<dbReference type="SUPFAM" id="SSF54695">
    <property type="entry name" value="POZ domain"/>
    <property type="match status" value="1"/>
</dbReference>
<dbReference type="HOGENOM" id="CLU_052397_0_1_1"/>
<dbReference type="Pfam" id="PF00651">
    <property type="entry name" value="BTB"/>
    <property type="match status" value="1"/>
</dbReference>
<feature type="domain" description="BTB" evidence="1">
    <location>
        <begin position="18"/>
        <end position="90"/>
    </location>
</feature>
<evidence type="ECO:0000313" key="3">
    <source>
        <dbReference type="Proteomes" id="UP000027265"/>
    </source>
</evidence>
<proteinExistence type="predicted"/>
<protein>
    <recommendedName>
        <fullName evidence="1">BTB domain-containing protein</fullName>
    </recommendedName>
</protein>
<organism evidence="2 3">
    <name type="scientific">Jaapia argillacea MUCL 33604</name>
    <dbReference type="NCBI Taxonomy" id="933084"/>
    <lineage>
        <taxon>Eukaryota</taxon>
        <taxon>Fungi</taxon>
        <taxon>Dikarya</taxon>
        <taxon>Basidiomycota</taxon>
        <taxon>Agaricomycotina</taxon>
        <taxon>Agaricomycetes</taxon>
        <taxon>Agaricomycetidae</taxon>
        <taxon>Jaapiales</taxon>
        <taxon>Jaapiaceae</taxon>
        <taxon>Jaapia</taxon>
    </lineage>
</organism>
<reference evidence="3" key="1">
    <citation type="journal article" date="2014" name="Proc. Natl. Acad. Sci. U.S.A.">
        <title>Extensive sampling of basidiomycete genomes demonstrates inadequacy of the white-rot/brown-rot paradigm for wood decay fungi.</title>
        <authorList>
            <person name="Riley R."/>
            <person name="Salamov A.A."/>
            <person name="Brown D.W."/>
            <person name="Nagy L.G."/>
            <person name="Floudas D."/>
            <person name="Held B.W."/>
            <person name="Levasseur A."/>
            <person name="Lombard V."/>
            <person name="Morin E."/>
            <person name="Otillar R."/>
            <person name="Lindquist E.A."/>
            <person name="Sun H."/>
            <person name="LaButti K.M."/>
            <person name="Schmutz J."/>
            <person name="Jabbour D."/>
            <person name="Luo H."/>
            <person name="Baker S.E."/>
            <person name="Pisabarro A.G."/>
            <person name="Walton J.D."/>
            <person name="Blanchette R.A."/>
            <person name="Henrissat B."/>
            <person name="Martin F."/>
            <person name="Cullen D."/>
            <person name="Hibbett D.S."/>
            <person name="Grigoriev I.V."/>
        </authorList>
    </citation>
    <scope>NUCLEOTIDE SEQUENCE [LARGE SCALE GENOMIC DNA]</scope>
    <source>
        <strain evidence="3">MUCL 33604</strain>
    </source>
</reference>
<gene>
    <name evidence="2" type="ORF">JAAARDRAFT_174577</name>
</gene>
<dbReference type="InterPro" id="IPR011333">
    <property type="entry name" value="SKP1/BTB/POZ_sf"/>
</dbReference>
<keyword evidence="3" id="KW-1185">Reference proteome</keyword>
<dbReference type="Gene3D" id="3.30.710.10">
    <property type="entry name" value="Potassium Channel Kv1.1, Chain A"/>
    <property type="match status" value="1"/>
</dbReference>
<dbReference type="AlphaFoldDB" id="A0A067QD00"/>
<evidence type="ECO:0000259" key="1">
    <source>
        <dbReference type="PROSITE" id="PS50097"/>
    </source>
</evidence>
<sequence>MSTSSENPTTSPFDDPSADVILRSSDGIEFPTFTTLLSLASPVFRDMEGVSRAGADVKKEGIPVVEMDEDGRVLKLLLRFCYPKRKPVIKTFEDAKSLLIAAKKYDMEFIVEASKERLLKEGKDDPIALYAFACAHKLRDLARDAAIMALRKTENELLPPDSPPLIAEFHDISAWSFMQLLYYHRKCVSALSSLDIEQAAKPSIPRCASCSPGNSVYSSLWSPFTNRLRVALMVRPHGDVVQYAARVMRSQCPHCSSSESVSNDISTCIKKLTNHINTVVAKVPLELGF</sequence>
<dbReference type="Proteomes" id="UP000027265">
    <property type="component" value="Unassembled WGS sequence"/>
</dbReference>
<dbReference type="SMART" id="SM00225">
    <property type="entry name" value="BTB"/>
    <property type="match status" value="1"/>
</dbReference>
<dbReference type="PROSITE" id="PS50097">
    <property type="entry name" value="BTB"/>
    <property type="match status" value="1"/>
</dbReference>